<comment type="caution">
    <text evidence="2">The sequence shown here is derived from an EMBL/GenBank/DDBJ whole genome shotgun (WGS) entry which is preliminary data.</text>
</comment>
<proteinExistence type="predicted"/>
<keyword evidence="3" id="KW-1185">Reference proteome</keyword>
<sequence length="161" mass="17725">MRSAEPAPSGFYAPEPYSAQWSWIGLALLIVVAAWYGWIWWCSTRPPGVGIPPRITPDRLTRIRADYIQQIDLVVAQTRSGQLSQRRAHQQVSVLVRHFVQEVSGIRAPTMTLTDLNSSGDRLGTVSHVVGILYPGEFDPKDTATVAGAATVAKEVVARWS</sequence>
<organism evidence="2 3">
    <name type="scientific">Intrasporangium calvum</name>
    <dbReference type="NCBI Taxonomy" id="53358"/>
    <lineage>
        <taxon>Bacteria</taxon>
        <taxon>Bacillati</taxon>
        <taxon>Actinomycetota</taxon>
        <taxon>Actinomycetes</taxon>
        <taxon>Micrococcales</taxon>
        <taxon>Intrasporangiaceae</taxon>
        <taxon>Intrasporangium</taxon>
    </lineage>
</organism>
<dbReference type="EMBL" id="JAPFQL010000044">
    <property type="protein sequence ID" value="MDC5697838.1"/>
    <property type="molecule type" value="Genomic_DNA"/>
</dbReference>
<dbReference type="RefSeq" id="WP_272462413.1">
    <property type="nucleotide sequence ID" value="NZ_JAPFQL010000044.1"/>
</dbReference>
<evidence type="ECO:0000256" key="1">
    <source>
        <dbReference type="SAM" id="Phobius"/>
    </source>
</evidence>
<gene>
    <name evidence="2" type="ORF">OO014_11255</name>
</gene>
<evidence type="ECO:0000313" key="3">
    <source>
        <dbReference type="Proteomes" id="UP001150259"/>
    </source>
</evidence>
<keyword evidence="1" id="KW-0812">Transmembrane</keyword>
<protein>
    <submittedName>
        <fullName evidence="2">Uncharacterized protein</fullName>
    </submittedName>
</protein>
<reference evidence="2 3" key="1">
    <citation type="submission" date="2022-11" db="EMBL/GenBank/DDBJ databases">
        <title>Anaerobic phenanthrene biodegradation by a DNRA strain PheN6.</title>
        <authorList>
            <person name="Zhang Z."/>
        </authorList>
    </citation>
    <scope>NUCLEOTIDE SEQUENCE [LARGE SCALE GENOMIC DNA]</scope>
    <source>
        <strain evidence="2 3">PheN6</strain>
    </source>
</reference>
<keyword evidence="1" id="KW-1133">Transmembrane helix</keyword>
<name>A0ABT5GHW4_9MICO</name>
<evidence type="ECO:0000313" key="2">
    <source>
        <dbReference type="EMBL" id="MDC5697838.1"/>
    </source>
</evidence>
<keyword evidence="1" id="KW-0472">Membrane</keyword>
<feature type="transmembrane region" description="Helical" evidence="1">
    <location>
        <begin position="20"/>
        <end position="41"/>
    </location>
</feature>
<dbReference type="Proteomes" id="UP001150259">
    <property type="component" value="Unassembled WGS sequence"/>
</dbReference>
<accession>A0ABT5GHW4</accession>